<keyword evidence="2" id="KW-0812">Transmembrane</keyword>
<dbReference type="AlphaFoldDB" id="C3YAZ2"/>
<dbReference type="EMBL" id="GG666495">
    <property type="protein sequence ID" value="EEN62593.1"/>
    <property type="molecule type" value="Genomic_DNA"/>
</dbReference>
<feature type="compositionally biased region" description="Basic and acidic residues" evidence="1">
    <location>
        <begin position="214"/>
        <end position="230"/>
    </location>
</feature>
<sequence>MSRRRGRRSHRRSRTRPVASPPAFVKTVDHAFDPLVGQRRMSMFKSVVITSLFLLAMTTVVVVSIAIDVSTNTPAGEPANLPPYRAWEDDNGHIGTPLKQRTRVKGDDNTAAHHIPDGMTPTDATPTTDPATERLRKVLRVRYRVAVIHGETEMYKVLYKYLVDSPHTQMPTVRPGYGEPSGFEAWDYLTTGENHAFNAPIRTRRHVGKPWSVSHHENDPNSLESKRRSDTEDDNPYDVTDDDLKAGDNDYNYKHPRVRDLIVEVISDSEILDAIVARHHTDEVPISPTEDELARSKNMAPDNAAFVTPPATKVIHFTPKPRSGGTKIPDAIVARHHTDEVPITPTDDKLARSKNMTAPDETSAFNAPPGTKVIHFTPKPHSYGTNIPDATVARHHTDEVPITPTEDKLARSKNITPDETSVFNAPPAAYVTHFTPKQHSDGTEIPDAIVARHHTDEVPISPTDDKLARPMDMTPADETSSFNVPPATTTTRFYCTQVPIATSEGNVLDGSNVMTPFDETPTFNVAPASNVTQLTPTPDNDINNTDAAAEIDNVPKENGTDPSLYPSSEVAMPMVVVGALVTGSIAYSCMMQLNY</sequence>
<feature type="compositionally biased region" description="Basic and acidic residues" evidence="1">
    <location>
        <begin position="242"/>
        <end position="251"/>
    </location>
</feature>
<dbReference type="PANTHER" id="PTHR46928:SF1">
    <property type="entry name" value="MESENCHYME-SPECIFIC CELL SURFACE GLYCOPROTEIN"/>
    <property type="match status" value="1"/>
</dbReference>
<accession>C3YAZ2</accession>
<evidence type="ECO:0000256" key="1">
    <source>
        <dbReference type="SAM" id="MobiDB-lite"/>
    </source>
</evidence>
<name>C3YAZ2_BRAFL</name>
<organism>
    <name type="scientific">Branchiostoma floridae</name>
    <name type="common">Florida lancelet</name>
    <name type="synonym">Amphioxus</name>
    <dbReference type="NCBI Taxonomy" id="7739"/>
    <lineage>
        <taxon>Eukaryota</taxon>
        <taxon>Metazoa</taxon>
        <taxon>Chordata</taxon>
        <taxon>Cephalochordata</taxon>
        <taxon>Leptocardii</taxon>
        <taxon>Amphioxiformes</taxon>
        <taxon>Branchiostomatidae</taxon>
        <taxon>Branchiostoma</taxon>
    </lineage>
</organism>
<feature type="compositionally biased region" description="Basic and acidic residues" evidence="1">
    <location>
        <begin position="104"/>
        <end position="116"/>
    </location>
</feature>
<feature type="compositionally biased region" description="Low complexity" evidence="1">
    <location>
        <begin position="120"/>
        <end position="129"/>
    </location>
</feature>
<feature type="region of interest" description="Disordered" evidence="1">
    <location>
        <begin position="97"/>
        <end position="129"/>
    </location>
</feature>
<protein>
    <submittedName>
        <fullName evidence="3">Uncharacterized protein</fullName>
    </submittedName>
</protein>
<feature type="compositionally biased region" description="Acidic residues" evidence="1">
    <location>
        <begin position="231"/>
        <end position="241"/>
    </location>
</feature>
<dbReference type="InParanoid" id="C3YAZ2"/>
<evidence type="ECO:0000313" key="3">
    <source>
        <dbReference type="EMBL" id="EEN62593.1"/>
    </source>
</evidence>
<proteinExistence type="predicted"/>
<feature type="transmembrane region" description="Helical" evidence="2">
    <location>
        <begin position="47"/>
        <end position="67"/>
    </location>
</feature>
<feature type="compositionally biased region" description="Basic residues" evidence="1">
    <location>
        <begin position="1"/>
        <end position="15"/>
    </location>
</feature>
<feature type="region of interest" description="Disordered" evidence="1">
    <location>
        <begin position="208"/>
        <end position="251"/>
    </location>
</feature>
<feature type="region of interest" description="Disordered" evidence="1">
    <location>
        <begin position="1"/>
        <end position="22"/>
    </location>
</feature>
<keyword evidence="2" id="KW-1133">Transmembrane helix</keyword>
<gene>
    <name evidence="3" type="ORF">BRAFLDRAFT_131967</name>
</gene>
<evidence type="ECO:0000256" key="2">
    <source>
        <dbReference type="SAM" id="Phobius"/>
    </source>
</evidence>
<reference evidence="3" key="1">
    <citation type="journal article" date="2008" name="Nature">
        <title>The amphioxus genome and the evolution of the chordate karyotype.</title>
        <authorList>
            <consortium name="US DOE Joint Genome Institute (JGI-PGF)"/>
            <person name="Putnam N.H."/>
            <person name="Butts T."/>
            <person name="Ferrier D.E.K."/>
            <person name="Furlong R.F."/>
            <person name="Hellsten U."/>
            <person name="Kawashima T."/>
            <person name="Robinson-Rechavi M."/>
            <person name="Shoguchi E."/>
            <person name="Terry A."/>
            <person name="Yu J.-K."/>
            <person name="Benito-Gutierrez E.L."/>
            <person name="Dubchak I."/>
            <person name="Garcia-Fernandez J."/>
            <person name="Gibson-Brown J.J."/>
            <person name="Grigoriev I.V."/>
            <person name="Horton A.C."/>
            <person name="de Jong P.J."/>
            <person name="Jurka J."/>
            <person name="Kapitonov V.V."/>
            <person name="Kohara Y."/>
            <person name="Kuroki Y."/>
            <person name="Lindquist E."/>
            <person name="Lucas S."/>
            <person name="Osoegawa K."/>
            <person name="Pennacchio L.A."/>
            <person name="Salamov A.A."/>
            <person name="Satou Y."/>
            <person name="Sauka-Spengler T."/>
            <person name="Schmutz J."/>
            <person name="Shin-I T."/>
            <person name="Toyoda A."/>
            <person name="Bronner-Fraser M."/>
            <person name="Fujiyama A."/>
            <person name="Holland L.Z."/>
            <person name="Holland P.W.H."/>
            <person name="Satoh N."/>
            <person name="Rokhsar D.S."/>
        </authorList>
    </citation>
    <scope>NUCLEOTIDE SEQUENCE [LARGE SCALE GENOMIC DNA]</scope>
    <source>
        <strain evidence="3">S238N-H82</strain>
        <tissue evidence="3">Testes</tissue>
    </source>
</reference>
<dbReference type="PANTHER" id="PTHR46928">
    <property type="entry name" value="MESENCHYME-SPECIFIC CELL SURFACE GLYCOPROTEIN"/>
    <property type="match status" value="1"/>
</dbReference>
<dbReference type="InterPro" id="IPR052956">
    <property type="entry name" value="Mesenchyme-surface_protein"/>
</dbReference>
<keyword evidence="2" id="KW-0472">Membrane</keyword>